<evidence type="ECO:0000256" key="4">
    <source>
        <dbReference type="SAM" id="MobiDB-lite"/>
    </source>
</evidence>
<dbReference type="Proteomes" id="UP000013776">
    <property type="component" value="Unassembled WGS sequence"/>
</dbReference>
<keyword evidence="6" id="KW-1185">Reference proteome</keyword>
<dbReference type="STRING" id="1097556.R4XC62"/>
<gene>
    <name evidence="5" type="ORF">TAPDE_003636</name>
</gene>
<dbReference type="InterPro" id="IPR008501">
    <property type="entry name" value="THOC7/Mft1"/>
</dbReference>
<dbReference type="Pfam" id="PF05615">
    <property type="entry name" value="THOC7"/>
    <property type="match status" value="1"/>
</dbReference>
<dbReference type="eggNOG" id="ENOG502S942">
    <property type="taxonomic scope" value="Eukaryota"/>
</dbReference>
<sequence length="253" mass="28661">MSHFNEIQDVVIRRRLEVEERPLKKLAKRVSQVAHLRSANDTKDGTNEGSLQAEFNSYDHTLRRLALLMKANEQEIALYEKETTTIKATHRAAELEITRLKAELKQEQEAQADRAAYDTAALDIQKTAPRSTKAQKVVIAKLREEVAELEREKAMHSETWQVRKSGFEDIMERLALLQKEISGEKADAELRDAAEDSEEDEEGAVPSQTIRPPSEPAHSTEFVDVENKKSDQTTIMSENVYGQEAQGEPMDTT</sequence>
<evidence type="ECO:0000313" key="6">
    <source>
        <dbReference type="Proteomes" id="UP000013776"/>
    </source>
</evidence>
<dbReference type="GO" id="GO:0006397">
    <property type="term" value="P:mRNA processing"/>
    <property type="evidence" value="ECO:0007669"/>
    <property type="project" value="InterPro"/>
</dbReference>
<dbReference type="GO" id="GO:0000445">
    <property type="term" value="C:THO complex part of transcription export complex"/>
    <property type="evidence" value="ECO:0007669"/>
    <property type="project" value="InterPro"/>
</dbReference>
<accession>R4XC62</accession>
<dbReference type="EMBL" id="CAHR02000144">
    <property type="protein sequence ID" value="CCG83411.1"/>
    <property type="molecule type" value="Genomic_DNA"/>
</dbReference>
<dbReference type="OrthoDB" id="205166at2759"/>
<evidence type="ECO:0000313" key="5">
    <source>
        <dbReference type="EMBL" id="CCG83411.1"/>
    </source>
</evidence>
<evidence type="ECO:0000256" key="3">
    <source>
        <dbReference type="SAM" id="Coils"/>
    </source>
</evidence>
<evidence type="ECO:0000256" key="1">
    <source>
        <dbReference type="ARBA" id="ARBA00004123"/>
    </source>
</evidence>
<comment type="subcellular location">
    <subcellularLocation>
        <location evidence="1">Nucleus</location>
    </subcellularLocation>
</comment>
<keyword evidence="2" id="KW-0539">Nucleus</keyword>
<feature type="coiled-coil region" evidence="3">
    <location>
        <begin position="62"/>
        <end position="159"/>
    </location>
</feature>
<proteinExistence type="predicted"/>
<reference evidence="5 6" key="1">
    <citation type="journal article" date="2013" name="MBio">
        <title>Genome sequencing of the plant pathogen Taphrina deformans, the causal agent of peach leaf curl.</title>
        <authorList>
            <person name="Cisse O.H."/>
            <person name="Almeida J.M.G.C.F."/>
            <person name="Fonseca A."/>
            <person name="Kumar A.A."/>
            <person name="Salojaervi J."/>
            <person name="Overmyer K."/>
            <person name="Hauser P.M."/>
            <person name="Pagni M."/>
        </authorList>
    </citation>
    <scope>NUCLEOTIDE SEQUENCE [LARGE SCALE GENOMIC DNA]</scope>
    <source>
        <strain evidence="6">PYCC 5710 / ATCC 11124 / CBS 356.35 / IMI 108563 / JCM 9778 / NBRC 8474</strain>
    </source>
</reference>
<feature type="region of interest" description="Disordered" evidence="4">
    <location>
        <begin position="186"/>
        <end position="253"/>
    </location>
</feature>
<name>R4XC62_TAPDE</name>
<protein>
    <submittedName>
        <fullName evidence="5">Uncharacterized protein SPCC24B10.11c</fullName>
    </submittedName>
</protein>
<evidence type="ECO:0000256" key="2">
    <source>
        <dbReference type="ARBA" id="ARBA00023242"/>
    </source>
</evidence>
<organism evidence="5 6">
    <name type="scientific">Taphrina deformans (strain PYCC 5710 / ATCC 11124 / CBS 356.35 / IMI 108563 / JCM 9778 / NBRC 8474)</name>
    <name type="common">Peach leaf curl fungus</name>
    <name type="synonym">Lalaria deformans</name>
    <dbReference type="NCBI Taxonomy" id="1097556"/>
    <lineage>
        <taxon>Eukaryota</taxon>
        <taxon>Fungi</taxon>
        <taxon>Dikarya</taxon>
        <taxon>Ascomycota</taxon>
        <taxon>Taphrinomycotina</taxon>
        <taxon>Taphrinomycetes</taxon>
        <taxon>Taphrinales</taxon>
        <taxon>Taphrinaceae</taxon>
        <taxon>Taphrina</taxon>
    </lineage>
</organism>
<dbReference type="AlphaFoldDB" id="R4XC62"/>
<comment type="caution">
    <text evidence="5">The sequence shown here is derived from an EMBL/GenBank/DDBJ whole genome shotgun (WGS) entry which is preliminary data.</text>
</comment>
<keyword evidence="3" id="KW-0175">Coiled coil</keyword>